<evidence type="ECO:0000313" key="1">
    <source>
        <dbReference type="EMBL" id="CCA45569.1"/>
    </source>
</evidence>
<accession>I4E8A0</accession>
<dbReference type="EMBL" id="FR845717">
    <property type="protein sequence ID" value="CCA45569.1"/>
    <property type="molecule type" value="Genomic_DNA"/>
</dbReference>
<gene>
    <name evidence="1" type="ORF">NMALPHA522_2028</name>
</gene>
<name>I4E8A0_NEIME</name>
<reference evidence="1" key="1">
    <citation type="submission" date="2011-03" db="EMBL/GenBank/DDBJ databases">
        <title>Draft genome of Neisseria meningitidis strain alpha522.</title>
        <authorList>
            <person name="Schoen C."/>
            <person name="Blom J."/>
        </authorList>
    </citation>
    <scope>NUCLEOTIDE SEQUENCE</scope>
    <source>
        <strain evidence="1">Alpha522</strain>
    </source>
</reference>
<proteinExistence type="predicted"/>
<sequence length="35" mass="4156">MYDFALAHYRILISVQDSDGIRQPPHLLQFLTIPW</sequence>
<organism evidence="1">
    <name type="scientific">Neisseria meningitidis alpha522</name>
    <dbReference type="NCBI Taxonomy" id="996307"/>
    <lineage>
        <taxon>Bacteria</taxon>
        <taxon>Pseudomonadati</taxon>
        <taxon>Pseudomonadota</taxon>
        <taxon>Betaproteobacteria</taxon>
        <taxon>Neisseriales</taxon>
        <taxon>Neisseriaceae</taxon>
        <taxon>Neisseria</taxon>
    </lineage>
</organism>
<dbReference type="AlphaFoldDB" id="I4E8A0"/>
<protein>
    <submittedName>
        <fullName evidence="1">Uncharacterized protein</fullName>
    </submittedName>
</protein>